<evidence type="ECO:0000313" key="2">
    <source>
        <dbReference type="Proteomes" id="UP000616201"/>
    </source>
</evidence>
<evidence type="ECO:0008006" key="3">
    <source>
        <dbReference type="Google" id="ProtNLM"/>
    </source>
</evidence>
<accession>A0A928YPT9</accession>
<sequence>MITFKISNEDWKVLKLKLQRKYNSLTDEDLRYSEGEEHELLNRLSKRLRRSTDYILFTLSKELTDLTSNRL</sequence>
<keyword evidence="2" id="KW-1185">Reference proteome</keyword>
<dbReference type="AlphaFoldDB" id="A0A928YPT9"/>
<gene>
    <name evidence="1" type="ORF">C4F49_07480</name>
</gene>
<name>A0A928YPT9_9SPHI</name>
<evidence type="ECO:0000313" key="1">
    <source>
        <dbReference type="EMBL" id="MBE8713516.1"/>
    </source>
</evidence>
<dbReference type="InterPro" id="IPR036629">
    <property type="entry name" value="YjbJ_sf"/>
</dbReference>
<dbReference type="RefSeq" id="WP_196935454.1">
    <property type="nucleotide sequence ID" value="NZ_MU158698.1"/>
</dbReference>
<comment type="caution">
    <text evidence="1">The sequence shown here is derived from an EMBL/GenBank/DDBJ whole genome shotgun (WGS) entry which is preliminary data.</text>
</comment>
<dbReference type="Gene3D" id="1.10.1470.10">
    <property type="entry name" value="YjbJ"/>
    <property type="match status" value="1"/>
</dbReference>
<proteinExistence type="predicted"/>
<dbReference type="Proteomes" id="UP000616201">
    <property type="component" value="Unassembled WGS sequence"/>
</dbReference>
<organism evidence="1 2">
    <name type="scientific">Sphingobacterium hungaricum</name>
    <dbReference type="NCBI Taxonomy" id="2082723"/>
    <lineage>
        <taxon>Bacteria</taxon>
        <taxon>Pseudomonadati</taxon>
        <taxon>Bacteroidota</taxon>
        <taxon>Sphingobacteriia</taxon>
        <taxon>Sphingobacteriales</taxon>
        <taxon>Sphingobacteriaceae</taxon>
        <taxon>Sphingobacterium</taxon>
    </lineage>
</organism>
<protein>
    <recommendedName>
        <fullName evidence="3">General stress protein CsbD</fullName>
    </recommendedName>
</protein>
<reference evidence="1" key="1">
    <citation type="submission" date="2018-02" db="EMBL/GenBank/DDBJ databases">
        <authorList>
            <person name="Vasarhelyi B.M."/>
            <person name="Deshmukh S."/>
            <person name="Balint B."/>
            <person name="Kukolya J."/>
        </authorList>
    </citation>
    <scope>NUCLEOTIDE SEQUENCE</scope>
    <source>
        <strain evidence="1">KB22</strain>
    </source>
</reference>
<dbReference type="EMBL" id="PRDK01000004">
    <property type="protein sequence ID" value="MBE8713516.1"/>
    <property type="molecule type" value="Genomic_DNA"/>
</dbReference>